<comment type="caution">
    <text evidence="2">The sequence shown here is derived from an EMBL/GenBank/DDBJ whole genome shotgun (WGS) entry which is preliminary data.</text>
</comment>
<keyword evidence="1" id="KW-0812">Transmembrane</keyword>
<gene>
    <name evidence="2" type="ORF">GCM10009849_35080</name>
</gene>
<accession>A0ABP5NV76</accession>
<dbReference type="EMBL" id="BAAAQW010000014">
    <property type="protein sequence ID" value="GAA2203291.1"/>
    <property type="molecule type" value="Genomic_DNA"/>
</dbReference>
<sequence length="210" mass="21739">MLSRSRPAQAAPPPQTPRTAVARVLSEVFQPPFTIAVQLIVSPAASPGWPETWWYGAIAALFTCVLPFGILLALVKAGRVTDHHVSQRTQRAPVLAMAVGCVLAGLAVLAVLGAPASVLAMTVAIVAGIAFLAVVSLWWKVSGHASAIASSTTAAVMLLGPDWWPLFLLVPLVGWSRVALGAHTLGQVVAGALVGPVVIVGLWWLLLGAG</sequence>
<feature type="transmembrane region" description="Helical" evidence="1">
    <location>
        <begin position="53"/>
        <end position="74"/>
    </location>
</feature>
<keyword evidence="1" id="KW-0472">Membrane</keyword>
<name>A0ABP5NV76_9MICC</name>
<evidence type="ECO:0008006" key="4">
    <source>
        <dbReference type="Google" id="ProtNLM"/>
    </source>
</evidence>
<evidence type="ECO:0000313" key="3">
    <source>
        <dbReference type="Proteomes" id="UP001500432"/>
    </source>
</evidence>
<dbReference type="Proteomes" id="UP001500432">
    <property type="component" value="Unassembled WGS sequence"/>
</dbReference>
<dbReference type="RefSeq" id="WP_344301124.1">
    <property type="nucleotide sequence ID" value="NZ_BAAAQW010000014.1"/>
</dbReference>
<proteinExistence type="predicted"/>
<feature type="transmembrane region" description="Helical" evidence="1">
    <location>
        <begin position="94"/>
        <end position="112"/>
    </location>
</feature>
<feature type="transmembrane region" description="Helical" evidence="1">
    <location>
        <begin position="146"/>
        <end position="164"/>
    </location>
</feature>
<evidence type="ECO:0000313" key="2">
    <source>
        <dbReference type="EMBL" id="GAA2203291.1"/>
    </source>
</evidence>
<keyword evidence="3" id="KW-1185">Reference proteome</keyword>
<feature type="transmembrane region" description="Helical" evidence="1">
    <location>
        <begin position="184"/>
        <end position="207"/>
    </location>
</feature>
<feature type="transmembrane region" description="Helical" evidence="1">
    <location>
        <begin position="118"/>
        <end position="139"/>
    </location>
</feature>
<dbReference type="SUPFAM" id="SSF48317">
    <property type="entry name" value="Acid phosphatase/Vanadium-dependent haloperoxidase"/>
    <property type="match status" value="1"/>
</dbReference>
<evidence type="ECO:0000256" key="1">
    <source>
        <dbReference type="SAM" id="Phobius"/>
    </source>
</evidence>
<dbReference type="InterPro" id="IPR036938">
    <property type="entry name" value="PAP2/HPO_sf"/>
</dbReference>
<reference evidence="3" key="1">
    <citation type="journal article" date="2019" name="Int. J. Syst. Evol. Microbiol.">
        <title>The Global Catalogue of Microorganisms (GCM) 10K type strain sequencing project: providing services to taxonomists for standard genome sequencing and annotation.</title>
        <authorList>
            <consortium name="The Broad Institute Genomics Platform"/>
            <consortium name="The Broad Institute Genome Sequencing Center for Infectious Disease"/>
            <person name="Wu L."/>
            <person name="Ma J."/>
        </authorList>
    </citation>
    <scope>NUCLEOTIDE SEQUENCE [LARGE SCALE GENOMIC DNA]</scope>
    <source>
        <strain evidence="3">JCM 16034</strain>
    </source>
</reference>
<organism evidence="2 3">
    <name type="scientific">Sinomonas flava</name>
    <dbReference type="NCBI Taxonomy" id="496857"/>
    <lineage>
        <taxon>Bacteria</taxon>
        <taxon>Bacillati</taxon>
        <taxon>Actinomycetota</taxon>
        <taxon>Actinomycetes</taxon>
        <taxon>Micrococcales</taxon>
        <taxon>Micrococcaceae</taxon>
        <taxon>Sinomonas</taxon>
    </lineage>
</organism>
<dbReference type="Gene3D" id="1.20.144.10">
    <property type="entry name" value="Phosphatidic acid phosphatase type 2/haloperoxidase"/>
    <property type="match status" value="1"/>
</dbReference>
<protein>
    <recommendedName>
        <fullName evidence="4">PAP2 superfamily protein</fullName>
    </recommendedName>
</protein>
<keyword evidence="1" id="KW-1133">Transmembrane helix</keyword>